<protein>
    <submittedName>
        <fullName evidence="3">Uncharacterized protein</fullName>
    </submittedName>
</protein>
<comment type="caution">
    <text evidence="3">The sequence shown here is derived from an EMBL/GenBank/DDBJ whole genome shotgun (WGS) entry which is preliminary data.</text>
</comment>
<dbReference type="Proteomes" id="UP001218218">
    <property type="component" value="Unassembled WGS sequence"/>
</dbReference>
<feature type="transmembrane region" description="Helical" evidence="2">
    <location>
        <begin position="101"/>
        <end position="126"/>
    </location>
</feature>
<name>A0AAD7A7P7_9AGAR</name>
<keyword evidence="2" id="KW-0812">Transmembrane</keyword>
<reference evidence="3" key="1">
    <citation type="submission" date="2023-03" db="EMBL/GenBank/DDBJ databases">
        <title>Massive genome expansion in bonnet fungi (Mycena s.s.) driven by repeated elements and novel gene families across ecological guilds.</title>
        <authorList>
            <consortium name="Lawrence Berkeley National Laboratory"/>
            <person name="Harder C.B."/>
            <person name="Miyauchi S."/>
            <person name="Viragh M."/>
            <person name="Kuo A."/>
            <person name="Thoen E."/>
            <person name="Andreopoulos B."/>
            <person name="Lu D."/>
            <person name="Skrede I."/>
            <person name="Drula E."/>
            <person name="Henrissat B."/>
            <person name="Morin E."/>
            <person name="Kohler A."/>
            <person name="Barry K."/>
            <person name="LaButti K."/>
            <person name="Morin E."/>
            <person name="Salamov A."/>
            <person name="Lipzen A."/>
            <person name="Mereny Z."/>
            <person name="Hegedus B."/>
            <person name="Baldrian P."/>
            <person name="Stursova M."/>
            <person name="Weitz H."/>
            <person name="Taylor A."/>
            <person name="Grigoriev I.V."/>
            <person name="Nagy L.G."/>
            <person name="Martin F."/>
            <person name="Kauserud H."/>
        </authorList>
    </citation>
    <scope>NUCLEOTIDE SEQUENCE</scope>
    <source>
        <strain evidence="3">CBHHK002</strain>
    </source>
</reference>
<keyword evidence="4" id="KW-1185">Reference proteome</keyword>
<evidence type="ECO:0000256" key="2">
    <source>
        <dbReference type="SAM" id="Phobius"/>
    </source>
</evidence>
<evidence type="ECO:0000256" key="1">
    <source>
        <dbReference type="SAM" id="MobiDB-lite"/>
    </source>
</evidence>
<gene>
    <name evidence="3" type="ORF">DFH08DRAFT_806136</name>
</gene>
<evidence type="ECO:0000313" key="4">
    <source>
        <dbReference type="Proteomes" id="UP001218218"/>
    </source>
</evidence>
<dbReference type="AlphaFoldDB" id="A0AAD7A7P7"/>
<feature type="region of interest" description="Disordered" evidence="1">
    <location>
        <begin position="190"/>
        <end position="259"/>
    </location>
</feature>
<evidence type="ECO:0000313" key="3">
    <source>
        <dbReference type="EMBL" id="KAJ7351413.1"/>
    </source>
</evidence>
<sequence>MDVGNAGAGATSAGGSTFNTDSYSGRFFKEFYFYTDLTTSSGTNIYGLSWMGPPYATFSGYNQTTALAAFIGAIRLDGPDSSSDSISQSPDSTPSKNSTTYFTPIVGGILGGIAVVALAGVLLWCVRRRRRHSSVDDEQLEQLSALLQPFFISPRDEHGASNMASAGSLSASVSLASSLPRYNAYPAAASTSPAHSETQGQKPSPTVTSELFPAGGTLPSSSHSIAAPSGKGGLLRQQFAPPNSNPLSNPGTTDAPNDLPTEQLVQILNRQLQNRQWGAEGHPSILLDLDTSS</sequence>
<feature type="compositionally biased region" description="Polar residues" evidence="1">
    <location>
        <begin position="190"/>
        <end position="209"/>
    </location>
</feature>
<keyword evidence="2" id="KW-1133">Transmembrane helix</keyword>
<dbReference type="EMBL" id="JARIHO010000013">
    <property type="protein sequence ID" value="KAJ7351413.1"/>
    <property type="molecule type" value="Genomic_DNA"/>
</dbReference>
<keyword evidence="2" id="KW-0472">Membrane</keyword>
<accession>A0AAD7A7P7</accession>
<proteinExistence type="predicted"/>
<feature type="compositionally biased region" description="Polar residues" evidence="1">
    <location>
        <begin position="240"/>
        <end position="255"/>
    </location>
</feature>
<organism evidence="3 4">
    <name type="scientific">Mycena albidolilacea</name>
    <dbReference type="NCBI Taxonomy" id="1033008"/>
    <lineage>
        <taxon>Eukaryota</taxon>
        <taxon>Fungi</taxon>
        <taxon>Dikarya</taxon>
        <taxon>Basidiomycota</taxon>
        <taxon>Agaricomycotina</taxon>
        <taxon>Agaricomycetes</taxon>
        <taxon>Agaricomycetidae</taxon>
        <taxon>Agaricales</taxon>
        <taxon>Marasmiineae</taxon>
        <taxon>Mycenaceae</taxon>
        <taxon>Mycena</taxon>
    </lineage>
</organism>